<proteinExistence type="predicted"/>
<dbReference type="EMBL" id="CAJOAY010019226">
    <property type="protein sequence ID" value="CAF4328470.1"/>
    <property type="molecule type" value="Genomic_DNA"/>
</dbReference>
<feature type="domain" description="Glycosyl hydrolase family 36 N-terminal" evidence="1">
    <location>
        <begin position="26"/>
        <end position="101"/>
    </location>
</feature>
<reference evidence="2" key="1">
    <citation type="submission" date="2021-02" db="EMBL/GenBank/DDBJ databases">
        <authorList>
            <person name="Nowell W R."/>
        </authorList>
    </citation>
    <scope>NUCLEOTIDE SEQUENCE</scope>
</reference>
<dbReference type="Proteomes" id="UP000663881">
    <property type="component" value="Unassembled WGS sequence"/>
</dbReference>
<organism evidence="2 3">
    <name type="scientific">Adineta steineri</name>
    <dbReference type="NCBI Taxonomy" id="433720"/>
    <lineage>
        <taxon>Eukaryota</taxon>
        <taxon>Metazoa</taxon>
        <taxon>Spiralia</taxon>
        <taxon>Gnathifera</taxon>
        <taxon>Rotifera</taxon>
        <taxon>Eurotatoria</taxon>
        <taxon>Bdelloidea</taxon>
        <taxon>Adinetida</taxon>
        <taxon>Adinetidae</taxon>
        <taxon>Adineta</taxon>
    </lineage>
</organism>
<protein>
    <recommendedName>
        <fullName evidence="1">Glycosyl hydrolase family 36 N-terminal domain-containing protein</fullName>
    </recommendedName>
</protein>
<evidence type="ECO:0000313" key="3">
    <source>
        <dbReference type="Proteomes" id="UP000663881"/>
    </source>
</evidence>
<feature type="non-terminal residue" evidence="2">
    <location>
        <position position="1"/>
    </location>
</feature>
<sequence>GQNSTINIPIITDNVALIIRINDNGDASIIYLGKRLRNDADYTSIPNSVANGDYTGLYSSAYTPSGTRNLLEPAIQVIHADGNPSLDLKYVRHQQDTKNQPNGVILTTIYL</sequence>
<feature type="non-terminal residue" evidence="2">
    <location>
        <position position="111"/>
    </location>
</feature>
<comment type="caution">
    <text evidence="2">The sequence shown here is derived from an EMBL/GenBank/DDBJ whole genome shotgun (WGS) entry which is preliminary data.</text>
</comment>
<dbReference type="InterPro" id="IPR031704">
    <property type="entry name" value="Glyco_hydro_36_N"/>
</dbReference>
<name>A0A820JQ41_9BILA</name>
<evidence type="ECO:0000259" key="1">
    <source>
        <dbReference type="Pfam" id="PF16875"/>
    </source>
</evidence>
<gene>
    <name evidence="2" type="ORF">OKA104_LOCUS47638</name>
</gene>
<dbReference type="AlphaFoldDB" id="A0A820JQ41"/>
<evidence type="ECO:0000313" key="2">
    <source>
        <dbReference type="EMBL" id="CAF4328470.1"/>
    </source>
</evidence>
<dbReference type="Gene3D" id="2.70.98.60">
    <property type="entry name" value="alpha-galactosidase from lactobacil brevis"/>
    <property type="match status" value="1"/>
</dbReference>
<dbReference type="InterPro" id="IPR038417">
    <property type="entry name" value="Alpga-gal_N_sf"/>
</dbReference>
<accession>A0A820JQ41</accession>
<dbReference type="Pfam" id="PF16875">
    <property type="entry name" value="Glyco_hydro_36N"/>
    <property type="match status" value="1"/>
</dbReference>